<evidence type="ECO:0000313" key="3">
    <source>
        <dbReference type="WBParaSite" id="ECPE_0000946801-mRNA-1"/>
    </source>
</evidence>
<reference evidence="3" key="1">
    <citation type="submission" date="2016-06" db="UniProtKB">
        <authorList>
            <consortium name="WormBaseParasite"/>
        </authorList>
    </citation>
    <scope>IDENTIFICATION</scope>
</reference>
<dbReference type="AlphaFoldDB" id="A0A183AR54"/>
<accession>A0A183AR54</accession>
<organism evidence="3">
    <name type="scientific">Echinostoma caproni</name>
    <dbReference type="NCBI Taxonomy" id="27848"/>
    <lineage>
        <taxon>Eukaryota</taxon>
        <taxon>Metazoa</taxon>
        <taxon>Spiralia</taxon>
        <taxon>Lophotrochozoa</taxon>
        <taxon>Platyhelminthes</taxon>
        <taxon>Trematoda</taxon>
        <taxon>Digenea</taxon>
        <taxon>Plagiorchiida</taxon>
        <taxon>Echinostomata</taxon>
        <taxon>Echinostomatoidea</taxon>
        <taxon>Echinostomatidae</taxon>
        <taxon>Echinostoma</taxon>
    </lineage>
</organism>
<dbReference type="WBParaSite" id="ECPE_0000946801-mRNA-1">
    <property type="protein sequence ID" value="ECPE_0000946801-mRNA-1"/>
    <property type="gene ID" value="ECPE_0000946801"/>
</dbReference>
<protein>
    <submittedName>
        <fullName evidence="3">Signal peptide protein</fullName>
    </submittedName>
</protein>
<keyword evidence="2" id="KW-1185">Reference proteome</keyword>
<proteinExistence type="predicted"/>
<evidence type="ECO:0000313" key="1">
    <source>
        <dbReference type="EMBL" id="VDP85361.1"/>
    </source>
</evidence>
<dbReference type="EMBL" id="UZAN01047423">
    <property type="protein sequence ID" value="VDP85361.1"/>
    <property type="molecule type" value="Genomic_DNA"/>
</dbReference>
<sequence>MKSLLSETPLASVGQSTECTANYTAHTEEQTFLVEMGKEGCQALVKPTNDKNVDVYLKPESVSSQC</sequence>
<evidence type="ECO:0000313" key="2">
    <source>
        <dbReference type="Proteomes" id="UP000272942"/>
    </source>
</evidence>
<name>A0A183AR54_9TREM</name>
<dbReference type="Proteomes" id="UP000272942">
    <property type="component" value="Unassembled WGS sequence"/>
</dbReference>
<gene>
    <name evidence="1" type="ORF">ECPE_LOCUS9438</name>
</gene>
<reference evidence="1 2" key="2">
    <citation type="submission" date="2018-11" db="EMBL/GenBank/DDBJ databases">
        <authorList>
            <consortium name="Pathogen Informatics"/>
        </authorList>
    </citation>
    <scope>NUCLEOTIDE SEQUENCE [LARGE SCALE GENOMIC DNA]</scope>
    <source>
        <strain evidence="1 2">Egypt</strain>
    </source>
</reference>